<feature type="compositionally biased region" description="Basic and acidic residues" evidence="4">
    <location>
        <begin position="123"/>
        <end position="135"/>
    </location>
</feature>
<dbReference type="GO" id="GO:0000122">
    <property type="term" value="P:negative regulation of transcription by RNA polymerase II"/>
    <property type="evidence" value="ECO:0007669"/>
    <property type="project" value="TreeGrafter"/>
</dbReference>
<evidence type="ECO:0008006" key="7">
    <source>
        <dbReference type="Google" id="ProtNLM"/>
    </source>
</evidence>
<dbReference type="GO" id="GO:0005654">
    <property type="term" value="C:nucleoplasm"/>
    <property type="evidence" value="ECO:0007669"/>
    <property type="project" value="TreeGrafter"/>
</dbReference>
<dbReference type="GO" id="GO:0005730">
    <property type="term" value="C:nucleolus"/>
    <property type="evidence" value="ECO:0007669"/>
    <property type="project" value="TreeGrafter"/>
</dbReference>
<evidence type="ECO:0000313" key="5">
    <source>
        <dbReference type="EMBL" id="CAI6362112.1"/>
    </source>
</evidence>
<dbReference type="EMBL" id="CARXXK010000003">
    <property type="protein sequence ID" value="CAI6362112.1"/>
    <property type="molecule type" value="Genomic_DNA"/>
</dbReference>
<dbReference type="GO" id="GO:0042393">
    <property type="term" value="F:histone binding"/>
    <property type="evidence" value="ECO:0007669"/>
    <property type="project" value="TreeGrafter"/>
</dbReference>
<reference evidence="5 6" key="1">
    <citation type="submission" date="2023-01" db="EMBL/GenBank/DDBJ databases">
        <authorList>
            <person name="Whitehead M."/>
        </authorList>
    </citation>
    <scope>NUCLEOTIDE SEQUENCE [LARGE SCALE GENOMIC DNA]</scope>
</reference>
<feature type="compositionally biased region" description="Acidic residues" evidence="4">
    <location>
        <begin position="688"/>
        <end position="729"/>
    </location>
</feature>
<dbReference type="Proteomes" id="UP001160148">
    <property type="component" value="Unassembled WGS sequence"/>
</dbReference>
<feature type="compositionally biased region" description="Basic and acidic residues" evidence="4">
    <location>
        <begin position="52"/>
        <end position="69"/>
    </location>
</feature>
<accession>A0AAV0X350</accession>
<evidence type="ECO:0000256" key="1">
    <source>
        <dbReference type="ARBA" id="ARBA00004123"/>
    </source>
</evidence>
<comment type="similarity">
    <text evidence="2">Belongs to the NOC2 family.</text>
</comment>
<feature type="compositionally biased region" description="Acidic residues" evidence="4">
    <location>
        <begin position="104"/>
        <end position="122"/>
    </location>
</feature>
<proteinExistence type="inferred from homology"/>
<name>A0AAV0X350_9HEMI</name>
<evidence type="ECO:0000256" key="3">
    <source>
        <dbReference type="ARBA" id="ARBA00023242"/>
    </source>
</evidence>
<evidence type="ECO:0000313" key="6">
    <source>
        <dbReference type="Proteomes" id="UP001160148"/>
    </source>
</evidence>
<dbReference type="GO" id="GO:0030690">
    <property type="term" value="C:Noc1p-Noc2p complex"/>
    <property type="evidence" value="ECO:0007669"/>
    <property type="project" value="TreeGrafter"/>
</dbReference>
<dbReference type="InterPro" id="IPR005343">
    <property type="entry name" value="Noc2"/>
</dbReference>
<comment type="caution">
    <text evidence="5">The sequence shown here is derived from an EMBL/GenBank/DDBJ whole genome shotgun (WGS) entry which is preliminary data.</text>
</comment>
<dbReference type="GO" id="GO:0003714">
    <property type="term" value="F:transcription corepressor activity"/>
    <property type="evidence" value="ECO:0007669"/>
    <property type="project" value="TreeGrafter"/>
</dbReference>
<dbReference type="GO" id="GO:0030691">
    <property type="term" value="C:Noc2p-Noc3p complex"/>
    <property type="evidence" value="ECO:0007669"/>
    <property type="project" value="TreeGrafter"/>
</dbReference>
<keyword evidence="6" id="KW-1185">Reference proteome</keyword>
<feature type="region of interest" description="Disordered" evidence="4">
    <location>
        <begin position="658"/>
        <end position="729"/>
    </location>
</feature>
<evidence type="ECO:0000256" key="4">
    <source>
        <dbReference type="SAM" id="MobiDB-lite"/>
    </source>
</evidence>
<evidence type="ECO:0000256" key="2">
    <source>
        <dbReference type="ARBA" id="ARBA00005907"/>
    </source>
</evidence>
<feature type="region of interest" description="Disordered" evidence="4">
    <location>
        <begin position="30"/>
        <end position="71"/>
    </location>
</feature>
<dbReference type="SUPFAM" id="SSF48371">
    <property type="entry name" value="ARM repeat"/>
    <property type="match status" value="1"/>
</dbReference>
<dbReference type="InterPro" id="IPR016024">
    <property type="entry name" value="ARM-type_fold"/>
</dbReference>
<keyword evidence="3" id="KW-0539">Nucleus</keyword>
<feature type="compositionally biased region" description="Acidic residues" evidence="4">
    <location>
        <begin position="139"/>
        <end position="148"/>
    </location>
</feature>
<organism evidence="5 6">
    <name type="scientific">Macrosiphum euphorbiae</name>
    <name type="common">potato aphid</name>
    <dbReference type="NCBI Taxonomy" id="13131"/>
    <lineage>
        <taxon>Eukaryota</taxon>
        <taxon>Metazoa</taxon>
        <taxon>Ecdysozoa</taxon>
        <taxon>Arthropoda</taxon>
        <taxon>Hexapoda</taxon>
        <taxon>Insecta</taxon>
        <taxon>Pterygota</taxon>
        <taxon>Neoptera</taxon>
        <taxon>Paraneoptera</taxon>
        <taxon>Hemiptera</taxon>
        <taxon>Sternorrhyncha</taxon>
        <taxon>Aphidomorpha</taxon>
        <taxon>Aphidoidea</taxon>
        <taxon>Aphididae</taxon>
        <taxon>Macrosiphini</taxon>
        <taxon>Macrosiphum</taxon>
    </lineage>
</organism>
<dbReference type="Pfam" id="PF03715">
    <property type="entry name" value="Noc2"/>
    <property type="match status" value="1"/>
</dbReference>
<comment type="subcellular location">
    <subcellularLocation>
        <location evidence="1">Nucleus</location>
    </subcellularLocation>
</comment>
<dbReference type="PANTHER" id="PTHR12687:SF4">
    <property type="entry name" value="NUCLEOLAR COMPLEX PROTEIN 2 HOMOLOG"/>
    <property type="match status" value="1"/>
</dbReference>
<dbReference type="AlphaFoldDB" id="A0AAV0X350"/>
<gene>
    <name evidence="5" type="ORF">MEUPH1_LOCUS17217</name>
</gene>
<dbReference type="PANTHER" id="PTHR12687">
    <property type="entry name" value="NUCLEOLAR COMPLEX 2 AND RAD4-RELATED"/>
    <property type="match status" value="1"/>
</dbReference>
<sequence length="729" mass="82960">MAPKSIMKKKPIKNKKLTKKASKVVSKKVEVMSDGNDDSDDGSLDAIEFNSESDHDASLSEGDDGKVYDSDDLDEDLEKLKTSDPEFYKYLKECDKKLASLPEQDGDESFNDDDDDYDEDDVEGIKSEKLHKPPTDLEIGSDESDFDDGPSNSGGDLTVITLSMIETWRQKLQNSKQKLKYITTASKAMTAALQRITANEINKPTCYKVEGSSVFNAVLQMCMFDLQPALLKFLKLPPGTSSKNMISKSKHWKKVKMTLRSYLTDLTRLLTTVSSEDIMCVLLKHYHQMIPFLSCLPTIVKPVLKRFVALWSANASETVKVVSFLCILKLANSDLSSYLEMILKAMYVGYISNSKFVTPNALPGINFMRQSLSEMFTISESVSYNHAFLYIRQLAIHLRSAVTLKKKENIQSVYNWQYIYSLKLWTDVLCATLNKKQLQTLVYPLIQIIVGCTKLVPTVQYLPLRFHCISMLTKLSRETGKFIPILPHILEVLTIVDFQKKHSKTSMRPMDFTCILRLSKSQLQENVFKDAVIENVHSAFMEYIVIEAHTISFPDIVVPFIIKMKEFLKNCKNINYTRKLRTLLDKVKETSTILSEKRGKSGLLLHDLKGIEAWESDIKLAGTPMSQYYDSWFKINQQQVARKITNNISLGEFNIPTLKKHKPKENDGGPAELFPSDDEEYEPKFGSSEDEKDDDDGVEDDDDDDDDDDDLEDEDEDEDDDDDDDDDDN</sequence>
<dbReference type="GO" id="GO:0042273">
    <property type="term" value="P:ribosomal large subunit biogenesis"/>
    <property type="evidence" value="ECO:0007669"/>
    <property type="project" value="TreeGrafter"/>
</dbReference>
<protein>
    <recommendedName>
        <fullName evidence="7">Nucleolar complex protein 2 homolog</fullName>
    </recommendedName>
</protein>
<feature type="region of interest" description="Disordered" evidence="4">
    <location>
        <begin position="100"/>
        <end position="153"/>
    </location>
</feature>